<feature type="transmembrane region" description="Helical" evidence="1">
    <location>
        <begin position="32"/>
        <end position="52"/>
    </location>
</feature>
<dbReference type="EMBL" id="UINC01053864">
    <property type="protein sequence ID" value="SVB70902.1"/>
    <property type="molecule type" value="Genomic_DNA"/>
</dbReference>
<organism evidence="2">
    <name type="scientific">marine metagenome</name>
    <dbReference type="NCBI Taxonomy" id="408172"/>
    <lineage>
        <taxon>unclassified sequences</taxon>
        <taxon>metagenomes</taxon>
        <taxon>ecological metagenomes</taxon>
    </lineage>
</organism>
<keyword evidence="1" id="KW-0472">Membrane</keyword>
<keyword evidence="1" id="KW-0812">Transmembrane</keyword>
<keyword evidence="1" id="KW-1133">Transmembrane helix</keyword>
<feature type="transmembrane region" description="Helical" evidence="1">
    <location>
        <begin position="91"/>
        <end position="107"/>
    </location>
</feature>
<proteinExistence type="predicted"/>
<evidence type="ECO:0000256" key="1">
    <source>
        <dbReference type="SAM" id="Phobius"/>
    </source>
</evidence>
<gene>
    <name evidence="2" type="ORF">METZ01_LOCUS223756</name>
</gene>
<evidence type="ECO:0000313" key="2">
    <source>
        <dbReference type="EMBL" id="SVB70902.1"/>
    </source>
</evidence>
<name>A0A382G7R8_9ZZZZ</name>
<feature type="transmembrane region" description="Helical" evidence="1">
    <location>
        <begin position="59"/>
        <end position="79"/>
    </location>
</feature>
<dbReference type="AlphaFoldDB" id="A0A382G7R8"/>
<protein>
    <submittedName>
        <fullName evidence="2">Uncharacterized protein</fullName>
    </submittedName>
</protein>
<reference evidence="2" key="1">
    <citation type="submission" date="2018-05" db="EMBL/GenBank/DDBJ databases">
        <authorList>
            <person name="Lanie J.A."/>
            <person name="Ng W.-L."/>
            <person name="Kazmierczak K.M."/>
            <person name="Andrzejewski T.M."/>
            <person name="Davidsen T.M."/>
            <person name="Wayne K.J."/>
            <person name="Tettelin H."/>
            <person name="Glass J.I."/>
            <person name="Rusch D."/>
            <person name="Podicherti R."/>
            <person name="Tsui H.-C.T."/>
            <person name="Winkler M.E."/>
        </authorList>
    </citation>
    <scope>NUCLEOTIDE SEQUENCE</scope>
</reference>
<accession>A0A382G7R8</accession>
<sequence length="120" mass="12354">MLTVATLGMTGYGLYALGAGLSDLLGASQLEWLANGSAIALGAILVLAGLLVRVAWPGSLALALAALFGLQSLSLHNAVHLYGQVAPEPQVARALLGVVLFGLAYFGQLRERNAHETGDD</sequence>